<dbReference type="GO" id="GO:0016887">
    <property type="term" value="F:ATP hydrolysis activity"/>
    <property type="evidence" value="ECO:0007669"/>
    <property type="project" value="InterPro"/>
</dbReference>
<dbReference type="PANTHER" id="PTHR32114">
    <property type="entry name" value="ABC TRANSPORTER ABCH.3"/>
    <property type="match status" value="1"/>
</dbReference>
<dbReference type="Pfam" id="PF13476">
    <property type="entry name" value="AAA_23"/>
    <property type="match status" value="1"/>
</dbReference>
<keyword evidence="4" id="KW-1185">Reference proteome</keyword>
<dbReference type="KEGG" id="ssm:Spirs_1321"/>
<evidence type="ECO:0000313" key="3">
    <source>
        <dbReference type="EMBL" id="ADK80448.1"/>
    </source>
</evidence>
<keyword evidence="1" id="KW-0175">Coiled coil</keyword>
<protein>
    <submittedName>
        <fullName evidence="3">SMC domain protein</fullName>
    </submittedName>
</protein>
<proteinExistence type="predicted"/>
<dbReference type="GO" id="GO:0006302">
    <property type="term" value="P:double-strand break repair"/>
    <property type="evidence" value="ECO:0007669"/>
    <property type="project" value="InterPro"/>
</dbReference>
<dbReference type="InterPro" id="IPR027417">
    <property type="entry name" value="P-loop_NTPase"/>
</dbReference>
<feature type="coiled-coil region" evidence="1">
    <location>
        <begin position="757"/>
        <end position="784"/>
    </location>
</feature>
<dbReference type="AlphaFoldDB" id="E1R426"/>
<dbReference type="HOGENOM" id="CLU_004785_1_2_12"/>
<feature type="coiled-coil region" evidence="1">
    <location>
        <begin position="552"/>
        <end position="579"/>
    </location>
</feature>
<dbReference type="RefSeq" id="WP_013253912.1">
    <property type="nucleotide sequence ID" value="NC_014364.1"/>
</dbReference>
<reference evidence="3 4" key="1">
    <citation type="journal article" date="2010" name="Stand. Genomic Sci.">
        <title>Complete genome sequence of Spirochaeta smaragdinae type strain (SEBR 4228).</title>
        <authorList>
            <person name="Mavromatis K."/>
            <person name="Yasawong M."/>
            <person name="Chertkov O."/>
            <person name="Lapidus A."/>
            <person name="Lucas S."/>
            <person name="Nolan M."/>
            <person name="Del Rio T.G."/>
            <person name="Tice H."/>
            <person name="Cheng J.F."/>
            <person name="Pitluck S."/>
            <person name="Liolios K."/>
            <person name="Ivanova N."/>
            <person name="Tapia R."/>
            <person name="Han C."/>
            <person name="Bruce D."/>
            <person name="Goodwin L."/>
            <person name="Pati A."/>
            <person name="Chen A."/>
            <person name="Palaniappan K."/>
            <person name="Land M."/>
            <person name="Hauser L."/>
            <person name="Chang Y.J."/>
            <person name="Jeffries C.D."/>
            <person name="Detter J.C."/>
            <person name="Rohde M."/>
            <person name="Brambilla E."/>
            <person name="Spring S."/>
            <person name="Goker M."/>
            <person name="Sikorski J."/>
            <person name="Woyke T."/>
            <person name="Bristow J."/>
            <person name="Eisen J.A."/>
            <person name="Markowitz V."/>
            <person name="Hugenholtz P."/>
            <person name="Klenk H.P."/>
            <person name="Kyrpides N.C."/>
        </authorList>
    </citation>
    <scope>NUCLEOTIDE SEQUENCE [LARGE SCALE GENOMIC DNA]</scope>
    <source>
        <strain evidence="4">DSM 11293 / JCM 15392 / SEBR 4228</strain>
    </source>
</reference>
<dbReference type="PANTHER" id="PTHR32114:SF2">
    <property type="entry name" value="ABC TRANSPORTER ABCH.3"/>
    <property type="match status" value="1"/>
</dbReference>
<accession>E1R426</accession>
<feature type="domain" description="Rad50/SbcC-type AAA" evidence="2">
    <location>
        <begin position="5"/>
        <end position="265"/>
    </location>
</feature>
<feature type="coiled-coil region" evidence="1">
    <location>
        <begin position="316"/>
        <end position="353"/>
    </location>
</feature>
<gene>
    <name evidence="3" type="ordered locus">Spirs_1321</name>
</gene>
<dbReference type="Pfam" id="PF13558">
    <property type="entry name" value="SbcC_Walker_B"/>
    <property type="match status" value="1"/>
</dbReference>
<dbReference type="SUPFAM" id="SSF52540">
    <property type="entry name" value="P-loop containing nucleoside triphosphate hydrolases"/>
    <property type="match status" value="1"/>
</dbReference>
<sequence>MIPLQLTLKGFYSYLEETVIDFRPLTAAGLFGIFGQVGSGKSSIVDAIGFALYDQSERLNRQEKRHYMHLSAREMIVDFTFLHGDGEYRFLVSGKRSGKGDKAPNYNRSAYRREGEAWIPFADDRDRGAGNAAELLGLSYENFRRAVVIPQGSFQEFLRLSGKDRTEMLQELFQLDRFDLYRPVTNLLSDTRRDCERIEERKRLIVEEEGESSSELEGHVSLLTQELDRLTGELKDLRAFTSRQEQARQRAERLTQLKERLADLELAEPEWKKRRLGLERFDAITREVLPRRTEMLEIRKRMETLDARRLENEAALRKSREERLGCEERYRELEAAMENRRKNADEAEALERILTFRRSGEKLRKAEKAFGDLQERERLLIGRRQELLTRRGEVQKELQDIEKLAEEEGELSLLGQWYAKADALQEETKRLSFELEENERKAEELLQLPRSSASEIPGLSCSVDDAPETILEALRRREREIEDRLTTIGIRSHRGLLVDGTPCPLCGSLHHPVVEKKEAFEAEAEGEAEELQSLLPMVRKAAIERGNALSKAEVHMDRVRQLTRSLEDVQERTREHLETFCWDRFDPEEREPWKRATQEAEARSRQGRLLRLNLDGISADLEGLEPKLAAASDEKSALLEKIAGEKGRSTLLRESIPDELFTIWGDTDGGELAARREKLRADAEGLEIRFAQARREMETSALRVSTLTGSLEELGRSLAEEGARFDRLREGFLPMLSDHGFDSEDALDSFIQRYEKADEEREKIATFERELHATREQLREAIDVAGSEEFNEAGYREALLSCEEKEGREKELWAELATARERHSRSLRQEEELRRLEKEERVLSRRREALSLLQNMMKGNGFVRFVSTRYLRELCARANRRFLPLTGKSLALEVDENGDFQVRDLLNGGKLRSIKTLSGGQTFQAAFSLAISLSESVRRGGESFFFIDEGFGSLDNEALGQIFETLKTLRRERSIVGIISHVEALQEEVDTSLIVRRDPVRGSVISFNEGGRGS</sequence>
<feature type="coiled-coil region" evidence="1">
    <location>
        <begin position="826"/>
        <end position="853"/>
    </location>
</feature>
<dbReference type="InterPro" id="IPR038729">
    <property type="entry name" value="Rad50/SbcC_AAA"/>
</dbReference>
<feature type="coiled-coil region" evidence="1">
    <location>
        <begin position="384"/>
        <end position="444"/>
    </location>
</feature>
<dbReference type="STRING" id="573413.Spirs_1321"/>
<organism evidence="3 4">
    <name type="scientific">Sediminispirochaeta smaragdinae (strain DSM 11293 / JCM 15392 / SEBR 4228)</name>
    <name type="common">Spirochaeta smaragdinae</name>
    <dbReference type="NCBI Taxonomy" id="573413"/>
    <lineage>
        <taxon>Bacteria</taxon>
        <taxon>Pseudomonadati</taxon>
        <taxon>Spirochaetota</taxon>
        <taxon>Spirochaetia</taxon>
        <taxon>Spirochaetales</taxon>
        <taxon>Spirochaetaceae</taxon>
        <taxon>Sediminispirochaeta</taxon>
    </lineage>
</organism>
<dbReference type="eggNOG" id="COG0419">
    <property type="taxonomic scope" value="Bacteria"/>
</dbReference>
<feature type="coiled-coil region" evidence="1">
    <location>
        <begin position="237"/>
        <end position="274"/>
    </location>
</feature>
<evidence type="ECO:0000259" key="2">
    <source>
        <dbReference type="Pfam" id="PF13476"/>
    </source>
</evidence>
<evidence type="ECO:0000256" key="1">
    <source>
        <dbReference type="SAM" id="Coils"/>
    </source>
</evidence>
<dbReference type="OrthoDB" id="9795626at2"/>
<dbReference type="Gene3D" id="3.40.50.300">
    <property type="entry name" value="P-loop containing nucleotide triphosphate hydrolases"/>
    <property type="match status" value="2"/>
</dbReference>
<dbReference type="EMBL" id="CP002116">
    <property type="protein sequence ID" value="ADK80448.1"/>
    <property type="molecule type" value="Genomic_DNA"/>
</dbReference>
<evidence type="ECO:0000313" key="4">
    <source>
        <dbReference type="Proteomes" id="UP000002318"/>
    </source>
</evidence>
<name>E1R426_SEDSS</name>
<dbReference type="Proteomes" id="UP000002318">
    <property type="component" value="Chromosome"/>
</dbReference>